<feature type="compositionally biased region" description="Polar residues" evidence="2">
    <location>
        <begin position="721"/>
        <end position="741"/>
    </location>
</feature>
<keyword evidence="1" id="KW-0945">Host-virus interaction</keyword>
<dbReference type="PANTHER" id="PTHR13037:SF24">
    <property type="entry name" value="POLYCOMB PROTEIN PCL-RELATED"/>
    <property type="match status" value="1"/>
</dbReference>
<feature type="region of interest" description="Disordered" evidence="2">
    <location>
        <begin position="147"/>
        <end position="193"/>
    </location>
</feature>
<evidence type="ECO:0000313" key="4">
    <source>
        <dbReference type="EMBL" id="TDL20223.1"/>
    </source>
</evidence>
<reference evidence="4 5" key="1">
    <citation type="submission" date="2018-06" db="EMBL/GenBank/DDBJ databases">
        <title>A transcriptomic atlas of mushroom development highlights an independent origin of complex multicellularity.</title>
        <authorList>
            <consortium name="DOE Joint Genome Institute"/>
            <person name="Krizsan K."/>
            <person name="Almasi E."/>
            <person name="Merenyi Z."/>
            <person name="Sahu N."/>
            <person name="Viragh M."/>
            <person name="Koszo T."/>
            <person name="Mondo S."/>
            <person name="Kiss B."/>
            <person name="Balint B."/>
            <person name="Kues U."/>
            <person name="Barry K."/>
            <person name="Hegedus J.C."/>
            <person name="Henrissat B."/>
            <person name="Johnson J."/>
            <person name="Lipzen A."/>
            <person name="Ohm R."/>
            <person name="Nagy I."/>
            <person name="Pangilinan J."/>
            <person name="Yan J."/>
            <person name="Xiong Y."/>
            <person name="Grigoriev I.V."/>
            <person name="Hibbett D.S."/>
            <person name="Nagy L.G."/>
        </authorList>
    </citation>
    <scope>NUCLEOTIDE SEQUENCE [LARGE SCALE GENOMIC DNA]</scope>
    <source>
        <strain evidence="4 5">SZMC22713</strain>
    </source>
</reference>
<sequence length="1182" mass="125543">MLFIAPALALLPFVAIYLSLSSTIGELHNPFTPGALSIWPNWLSLGFSSPSPVATASPFIPVALVAPTGLVEVTVAPTPTPTPPSQAATHSPSTSPAAVHGTVVSHQRIHDVIPWVVHAQSSAYHAQLALASEMLANLMEEKYRAIGLPHQPSPSSSSPSSLSAPARRIDASPSPSPTRTEPLPVAPSSPQTSLTDVKRLTPLRFITPREFQAYPSSKQVKSAAPTRMSRFQHMQVKGCFFEDPRACPRSSILDEFLDSFVGPAGVILVFVAALVCAIGTSIGNTPYSSESIGIPPIIPHSQAAITGCLASEQALDASNSEQDHVSIPSNLRVTYRDVAVQTEDSLPGTPTMPAVMERADFSAVGDASHAGLDEAFTLADEIPMAPPAIVITPSNSTRDFSMALEAALNDLRHLREYRDYSLLSPLSLSPQSTAPPSPVPSDYPSFSIPHWTENQIYNPEFLRRHGLGPDGLQPTMSQRSSFESLHGLFEDGDTDAVLPMALTPLAAQSLPIQRFGDDGLTSFVFGFSMDGREGEPYVHKANISMEGLAEPSGFEFVFLPPFKRCRRESEDGGASFIAPDFAGVEDDTADSTQDDGQISMQITDVLDDVLAHPPPEPIPADESELVAMPVIIVDSPPSTPTQSHAEDFDQTGMDDDIPMSSTPVKSRPSLDTFRQLCLASIRSNSSDLRTSSSLDGRRDLTGIPNASSSDDLARHLPPLTASENSEYLRATSASVGSASSEQEGHVQCPASSLREVSHHRPLESISSASSDEPSGRIPPTWSFDTGAYLPPPPPVSTEDSFFIGSCRSSSSSSSNIEPVPPVSESVSDGIDSVAVEENGGESVEESLQPDSSFSIPDTTQPSLLDQTFEDELAGCDEYGFESADESGRASPSQSPGNDFDGMDERGDAMPCTLQPAQSVEVPQEELSSASINLACDDGSLLVDQTSTKKSAHFGSASLDICDTSSTDVQPPLNPTVEDCASPSKKYFATPIPPVAIFGDVPSFSTPRDLPIPPMTWPPPFVLPPWKGDKVSGTDSVHPLPGGLVKEEVAPSTPLAGKVCHIRTSKVQADRCMPGSSDFGTPELTFDTSSVASPASVFSTPASLAYARSFERMQAALCPSRGVATPSPLRDCSNTAYSTPSRIPISSARIPKRAAGMTPSVGHRIGRETQGRTRHTVKFSSLA</sequence>
<evidence type="ECO:0000256" key="1">
    <source>
        <dbReference type="ARBA" id="ARBA00022581"/>
    </source>
</evidence>
<feature type="chain" id="PRO_5021453375" evidence="3">
    <location>
        <begin position="22"/>
        <end position="1182"/>
    </location>
</feature>
<evidence type="ECO:0000256" key="2">
    <source>
        <dbReference type="SAM" id="MobiDB-lite"/>
    </source>
</evidence>
<dbReference type="EMBL" id="ML170190">
    <property type="protein sequence ID" value="TDL20223.1"/>
    <property type="molecule type" value="Genomic_DNA"/>
</dbReference>
<feature type="region of interest" description="Disordered" evidence="2">
    <location>
        <begin position="684"/>
        <end position="908"/>
    </location>
</feature>
<dbReference type="PANTHER" id="PTHR13037">
    <property type="entry name" value="FORMIN"/>
    <property type="match status" value="1"/>
</dbReference>
<feature type="compositionally biased region" description="Low complexity" evidence="2">
    <location>
        <begin position="808"/>
        <end position="837"/>
    </location>
</feature>
<feature type="compositionally biased region" description="Low complexity" evidence="2">
    <location>
        <begin position="85"/>
        <end position="98"/>
    </location>
</feature>
<feature type="compositionally biased region" description="Acidic residues" evidence="2">
    <location>
        <begin position="648"/>
        <end position="657"/>
    </location>
</feature>
<protein>
    <submittedName>
        <fullName evidence="4">Uncharacterized protein</fullName>
    </submittedName>
</protein>
<feature type="region of interest" description="Disordered" evidence="2">
    <location>
        <begin position="75"/>
        <end position="101"/>
    </location>
</feature>
<name>A0A4Y7PXU4_9AGAM</name>
<dbReference type="AlphaFoldDB" id="A0A4Y7PXU4"/>
<keyword evidence="3" id="KW-0732">Signal</keyword>
<feature type="region of interest" description="Disordered" evidence="2">
    <location>
        <begin position="633"/>
        <end position="668"/>
    </location>
</feature>
<accession>A0A4Y7PXU4</accession>
<gene>
    <name evidence="4" type="ORF">BD410DRAFT_829894</name>
</gene>
<feature type="compositionally biased region" description="Acidic residues" evidence="2">
    <location>
        <begin position="583"/>
        <end position="593"/>
    </location>
</feature>
<feature type="compositionally biased region" description="Low complexity" evidence="2">
    <location>
        <begin position="684"/>
        <end position="694"/>
    </location>
</feature>
<feature type="region of interest" description="Disordered" evidence="2">
    <location>
        <begin position="1155"/>
        <end position="1182"/>
    </location>
</feature>
<keyword evidence="5" id="KW-1185">Reference proteome</keyword>
<feature type="compositionally biased region" description="Polar residues" evidence="2">
    <location>
        <begin position="848"/>
        <end position="865"/>
    </location>
</feature>
<dbReference type="VEuPathDB" id="FungiDB:BD410DRAFT_829894"/>
<proteinExistence type="predicted"/>
<feature type="signal peptide" evidence="3">
    <location>
        <begin position="1"/>
        <end position="21"/>
    </location>
</feature>
<evidence type="ECO:0000256" key="3">
    <source>
        <dbReference type="SAM" id="SignalP"/>
    </source>
</evidence>
<feature type="region of interest" description="Disordered" evidence="2">
    <location>
        <begin position="576"/>
        <end position="595"/>
    </location>
</feature>
<evidence type="ECO:0000313" key="5">
    <source>
        <dbReference type="Proteomes" id="UP000294933"/>
    </source>
</evidence>
<dbReference type="Proteomes" id="UP000294933">
    <property type="component" value="Unassembled WGS sequence"/>
</dbReference>
<organism evidence="4 5">
    <name type="scientific">Rickenella mellea</name>
    <dbReference type="NCBI Taxonomy" id="50990"/>
    <lineage>
        <taxon>Eukaryota</taxon>
        <taxon>Fungi</taxon>
        <taxon>Dikarya</taxon>
        <taxon>Basidiomycota</taxon>
        <taxon>Agaricomycotina</taxon>
        <taxon>Agaricomycetes</taxon>
        <taxon>Hymenochaetales</taxon>
        <taxon>Rickenellaceae</taxon>
        <taxon>Rickenella</taxon>
    </lineage>
</organism>
<feature type="compositionally biased region" description="Low complexity" evidence="2">
    <location>
        <begin position="153"/>
        <end position="166"/>
    </location>
</feature>
<feature type="compositionally biased region" description="Acidic residues" evidence="2">
    <location>
        <begin position="867"/>
        <end position="884"/>
    </location>
</feature>